<dbReference type="Proteomes" id="UP000801864">
    <property type="component" value="Unassembled WGS sequence"/>
</dbReference>
<protein>
    <submittedName>
        <fullName evidence="2">Uncharacterized protein</fullName>
    </submittedName>
</protein>
<keyword evidence="3" id="KW-1185">Reference proteome</keyword>
<feature type="region of interest" description="Disordered" evidence="1">
    <location>
        <begin position="1"/>
        <end position="83"/>
    </location>
</feature>
<feature type="compositionally biased region" description="Polar residues" evidence="1">
    <location>
        <begin position="59"/>
        <end position="71"/>
    </location>
</feature>
<evidence type="ECO:0000256" key="1">
    <source>
        <dbReference type="SAM" id="MobiDB-lite"/>
    </source>
</evidence>
<reference evidence="2 3" key="1">
    <citation type="submission" date="2018-06" db="EMBL/GenBank/DDBJ databases">
        <title>Genome analysis of cellulolytic fungus Trichoderma lentiforme CFAM-422.</title>
        <authorList>
            <person name="Steindorff A.S."/>
            <person name="Formighieri E.F."/>
            <person name="Midorikawa G.E.O."/>
            <person name="Tamietti M.S."/>
            <person name="Ramos E.Z."/>
            <person name="Silva A.S."/>
            <person name="Bon E.P.S."/>
            <person name="Mendes T.D."/>
            <person name="Damaso M.C.T."/>
            <person name="Favaro L.C.L."/>
        </authorList>
    </citation>
    <scope>NUCLEOTIDE SEQUENCE [LARGE SCALE GENOMIC DNA]</scope>
    <source>
        <strain evidence="2 3">CFAM-422</strain>
    </source>
</reference>
<accession>A0A9P4XII9</accession>
<dbReference type="EMBL" id="QLNT01000007">
    <property type="protein sequence ID" value="KAF3073243.1"/>
    <property type="molecule type" value="Genomic_DNA"/>
</dbReference>
<comment type="caution">
    <text evidence="2">The sequence shown here is derived from an EMBL/GenBank/DDBJ whole genome shotgun (WGS) entry which is preliminary data.</text>
</comment>
<name>A0A9P4XII9_9HYPO</name>
<proteinExistence type="predicted"/>
<sequence>MDQSLKMGEPSSYTQNPPKGYVFEQKKHHHHHQQQEQQHHEGLSSSPEREAYLERRSSNDSASRRMSNSRPCHSGSGFLGTMR</sequence>
<feature type="compositionally biased region" description="Basic and acidic residues" evidence="1">
    <location>
        <begin position="33"/>
        <end position="58"/>
    </location>
</feature>
<organism evidence="2 3">
    <name type="scientific">Trichoderma lentiforme</name>
    <dbReference type="NCBI Taxonomy" id="1567552"/>
    <lineage>
        <taxon>Eukaryota</taxon>
        <taxon>Fungi</taxon>
        <taxon>Dikarya</taxon>
        <taxon>Ascomycota</taxon>
        <taxon>Pezizomycotina</taxon>
        <taxon>Sordariomycetes</taxon>
        <taxon>Hypocreomycetidae</taxon>
        <taxon>Hypocreales</taxon>
        <taxon>Hypocreaceae</taxon>
        <taxon>Trichoderma</taxon>
    </lineage>
</organism>
<evidence type="ECO:0000313" key="3">
    <source>
        <dbReference type="Proteomes" id="UP000801864"/>
    </source>
</evidence>
<gene>
    <name evidence="2" type="ORF">CFAM422_004811</name>
</gene>
<evidence type="ECO:0000313" key="2">
    <source>
        <dbReference type="EMBL" id="KAF3073243.1"/>
    </source>
</evidence>
<dbReference type="AlphaFoldDB" id="A0A9P4XII9"/>